<gene>
    <name evidence="1" type="ORF">CIB84_011883</name>
</gene>
<evidence type="ECO:0000313" key="1">
    <source>
        <dbReference type="EMBL" id="POI24367.1"/>
    </source>
</evidence>
<dbReference type="AlphaFoldDB" id="A0A2P4SJS7"/>
<organism evidence="1 2">
    <name type="scientific">Bambusicola thoracicus</name>
    <name type="common">Chinese bamboo-partridge</name>
    <name type="synonym">Perdix thoracica</name>
    <dbReference type="NCBI Taxonomy" id="9083"/>
    <lineage>
        <taxon>Eukaryota</taxon>
        <taxon>Metazoa</taxon>
        <taxon>Chordata</taxon>
        <taxon>Craniata</taxon>
        <taxon>Vertebrata</taxon>
        <taxon>Euteleostomi</taxon>
        <taxon>Archelosauria</taxon>
        <taxon>Archosauria</taxon>
        <taxon>Dinosauria</taxon>
        <taxon>Saurischia</taxon>
        <taxon>Theropoda</taxon>
        <taxon>Coelurosauria</taxon>
        <taxon>Aves</taxon>
        <taxon>Neognathae</taxon>
        <taxon>Galloanserae</taxon>
        <taxon>Galliformes</taxon>
        <taxon>Phasianidae</taxon>
        <taxon>Perdicinae</taxon>
        <taxon>Bambusicola</taxon>
    </lineage>
</organism>
<comment type="caution">
    <text evidence="1">The sequence shown here is derived from an EMBL/GenBank/DDBJ whole genome shotgun (WGS) entry which is preliminary data.</text>
</comment>
<dbReference type="OrthoDB" id="9120453at2759"/>
<evidence type="ECO:0008006" key="3">
    <source>
        <dbReference type="Google" id="ProtNLM"/>
    </source>
</evidence>
<keyword evidence="2" id="KW-1185">Reference proteome</keyword>
<proteinExistence type="predicted"/>
<reference evidence="1 2" key="1">
    <citation type="submission" date="2018-01" db="EMBL/GenBank/DDBJ databases">
        <title>Comparison of the Chinese Bamboo Partridge and Red Junglefowl genome sequences highlights the importance of demography in genome evolution.</title>
        <authorList>
            <person name="Tiley G.P."/>
            <person name="Kimball R.T."/>
            <person name="Braun E.L."/>
            <person name="Burleigh J.G."/>
        </authorList>
    </citation>
    <scope>NUCLEOTIDE SEQUENCE [LARGE SCALE GENOMIC DNA]</scope>
    <source>
        <strain evidence="1">RTK389</strain>
        <tissue evidence="1">Blood</tissue>
    </source>
</reference>
<protein>
    <recommendedName>
        <fullName evidence="3">KRAB domain-containing protein</fullName>
    </recommendedName>
</protein>
<name>A0A2P4SJS7_BAMTH</name>
<dbReference type="Proteomes" id="UP000237246">
    <property type="component" value="Unassembled WGS sequence"/>
</dbReference>
<dbReference type="EMBL" id="PPHD01041836">
    <property type="protein sequence ID" value="POI24367.1"/>
    <property type="molecule type" value="Genomic_DNA"/>
</dbReference>
<evidence type="ECO:0000313" key="2">
    <source>
        <dbReference type="Proteomes" id="UP000237246"/>
    </source>
</evidence>
<sequence length="73" mass="7801">MLISLLEGGEDPWIPDVCSPETMSGDLSPGDGITNIKEDLQESGVAEGQWGGTSVEDTGRDVHVGFEQAQHFK</sequence>
<accession>A0A2P4SJS7</accession>